<sequence length="134" mass="15650">FMVREDNSSSPEKKHSKLERILNFFHGAKSISCPKTKNPCTNTSSCEQNESSEPLSLPNEKKKYFQNPTTEEVIELPESLMPEALELRHANDSSEFWFFNESDETLNEEHNNVDEQHTGLFNFLLFVKNFTYKR</sequence>
<feature type="non-terminal residue" evidence="2">
    <location>
        <position position="1"/>
    </location>
</feature>
<proteinExistence type="predicted"/>
<name>A0A1B6GDI0_9HEMI</name>
<feature type="compositionally biased region" description="Polar residues" evidence="1">
    <location>
        <begin position="37"/>
        <end position="54"/>
    </location>
</feature>
<accession>A0A1B6GDI0</accession>
<dbReference type="AlphaFoldDB" id="A0A1B6GDI0"/>
<reference evidence="2" key="1">
    <citation type="submission" date="2015-11" db="EMBL/GenBank/DDBJ databases">
        <title>De novo transcriptome assembly of four potential Pierce s Disease insect vectors from Arizona vineyards.</title>
        <authorList>
            <person name="Tassone E.E."/>
        </authorList>
    </citation>
    <scope>NUCLEOTIDE SEQUENCE</scope>
</reference>
<gene>
    <name evidence="2" type="ORF">g.3060</name>
</gene>
<evidence type="ECO:0000256" key="1">
    <source>
        <dbReference type="SAM" id="MobiDB-lite"/>
    </source>
</evidence>
<evidence type="ECO:0000313" key="2">
    <source>
        <dbReference type="EMBL" id="JAS60494.1"/>
    </source>
</evidence>
<dbReference type="EMBL" id="GECZ01009275">
    <property type="protein sequence ID" value="JAS60494.1"/>
    <property type="molecule type" value="Transcribed_RNA"/>
</dbReference>
<organism evidence="2">
    <name type="scientific">Cuerna arida</name>
    <dbReference type="NCBI Taxonomy" id="1464854"/>
    <lineage>
        <taxon>Eukaryota</taxon>
        <taxon>Metazoa</taxon>
        <taxon>Ecdysozoa</taxon>
        <taxon>Arthropoda</taxon>
        <taxon>Hexapoda</taxon>
        <taxon>Insecta</taxon>
        <taxon>Pterygota</taxon>
        <taxon>Neoptera</taxon>
        <taxon>Paraneoptera</taxon>
        <taxon>Hemiptera</taxon>
        <taxon>Auchenorrhyncha</taxon>
        <taxon>Membracoidea</taxon>
        <taxon>Cicadellidae</taxon>
        <taxon>Cicadellinae</taxon>
        <taxon>Proconiini</taxon>
        <taxon>Cuerna</taxon>
    </lineage>
</organism>
<protein>
    <submittedName>
        <fullName evidence="2">Uncharacterized protein</fullName>
    </submittedName>
</protein>
<feature type="region of interest" description="Disordered" evidence="1">
    <location>
        <begin position="37"/>
        <end position="60"/>
    </location>
</feature>